<reference evidence="2 3" key="1">
    <citation type="submission" date="2015-08" db="EMBL/GenBank/DDBJ databases">
        <title>Genome sequencing of Penicillium nordicum.</title>
        <authorList>
            <person name="Nguyen H.D."/>
            <person name="Seifert K.A."/>
        </authorList>
    </citation>
    <scope>NUCLEOTIDE SEQUENCE [LARGE SCALE GENOMIC DNA]</scope>
    <source>
        <strain evidence="2 3">DAOMC 185683</strain>
    </source>
</reference>
<sequence>MALPSDTLVHSLGHNTLGKIDIAVQSVLLAIVFVSVGLRLWSRPLQWISLQLNDLLIILATVGLSISLFLLNLWRCGFPAISRQG</sequence>
<gene>
    <name evidence="2" type="ORF">ACN38_g352</name>
</gene>
<name>A0A0M9WKV3_9EURO</name>
<evidence type="ECO:0000313" key="3">
    <source>
        <dbReference type="Proteomes" id="UP000037696"/>
    </source>
</evidence>
<accession>A0A0M9WKV3</accession>
<comment type="caution">
    <text evidence="2">The sequence shown here is derived from an EMBL/GenBank/DDBJ whole genome shotgun (WGS) entry which is preliminary data.</text>
</comment>
<evidence type="ECO:0000256" key="1">
    <source>
        <dbReference type="SAM" id="Phobius"/>
    </source>
</evidence>
<organism evidence="2 3">
    <name type="scientific">Penicillium nordicum</name>
    <dbReference type="NCBI Taxonomy" id="229535"/>
    <lineage>
        <taxon>Eukaryota</taxon>
        <taxon>Fungi</taxon>
        <taxon>Dikarya</taxon>
        <taxon>Ascomycota</taxon>
        <taxon>Pezizomycotina</taxon>
        <taxon>Eurotiomycetes</taxon>
        <taxon>Eurotiomycetidae</taxon>
        <taxon>Eurotiales</taxon>
        <taxon>Aspergillaceae</taxon>
        <taxon>Penicillium</taxon>
    </lineage>
</organism>
<evidence type="ECO:0000313" key="2">
    <source>
        <dbReference type="EMBL" id="KOS48705.1"/>
    </source>
</evidence>
<keyword evidence="1" id="KW-1133">Transmembrane helix</keyword>
<feature type="transmembrane region" description="Helical" evidence="1">
    <location>
        <begin position="53"/>
        <end position="74"/>
    </location>
</feature>
<feature type="transmembrane region" description="Helical" evidence="1">
    <location>
        <begin position="20"/>
        <end position="41"/>
    </location>
</feature>
<dbReference type="OrthoDB" id="5329176at2759"/>
<dbReference type="AlphaFoldDB" id="A0A0M9WKV3"/>
<proteinExistence type="predicted"/>
<keyword evidence="1" id="KW-0812">Transmembrane</keyword>
<dbReference type="EMBL" id="LHQQ01000003">
    <property type="protein sequence ID" value="KOS48705.1"/>
    <property type="molecule type" value="Genomic_DNA"/>
</dbReference>
<protein>
    <submittedName>
        <fullName evidence="2">Uncharacterized protein</fullName>
    </submittedName>
</protein>
<keyword evidence="3" id="KW-1185">Reference proteome</keyword>
<keyword evidence="1" id="KW-0472">Membrane</keyword>
<dbReference type="Proteomes" id="UP000037696">
    <property type="component" value="Unassembled WGS sequence"/>
</dbReference>